<reference evidence="1 2" key="1">
    <citation type="journal article" date="2020" name="Nature">
        <title>Six reference-quality genomes reveal evolution of bat adaptations.</title>
        <authorList>
            <person name="Jebb D."/>
            <person name="Huang Z."/>
            <person name="Pippel M."/>
            <person name="Hughes G.M."/>
            <person name="Lavrichenko K."/>
            <person name="Devanna P."/>
            <person name="Winkler S."/>
            <person name="Jermiin L.S."/>
            <person name="Skirmuntt E.C."/>
            <person name="Katzourakis A."/>
            <person name="Burkitt-Gray L."/>
            <person name="Ray D.A."/>
            <person name="Sullivan K.A.M."/>
            <person name="Roscito J.G."/>
            <person name="Kirilenko B.M."/>
            <person name="Davalos L.M."/>
            <person name="Corthals A.P."/>
            <person name="Power M.L."/>
            <person name="Jones G."/>
            <person name="Ransome R.D."/>
            <person name="Dechmann D.K.N."/>
            <person name="Locatelli A.G."/>
            <person name="Puechmaille S.J."/>
            <person name="Fedrigo O."/>
            <person name="Jarvis E.D."/>
            <person name="Hiller M."/>
            <person name="Vernes S.C."/>
            <person name="Myers E.W."/>
            <person name="Teeling E.C."/>
        </authorList>
    </citation>
    <scope>NUCLEOTIDE SEQUENCE [LARGE SCALE GENOMIC DNA]</scope>
    <source>
        <strain evidence="1">MMyoMyo1</strain>
        <tissue evidence="1">Flight muscle</tissue>
    </source>
</reference>
<dbReference type="Proteomes" id="UP000527355">
    <property type="component" value="Unassembled WGS sequence"/>
</dbReference>
<protein>
    <submittedName>
        <fullName evidence="1">Uncharacterized protein</fullName>
    </submittedName>
</protein>
<proteinExistence type="predicted"/>
<sequence>MGMKRSVGFPSGLGICLHPQLSGHFISSQCVVPAHSLSGQEHWTLDLCFCYFLILTKDIFPLIFFREGKTEKHQCERNIDWLPLARPGPGRSLQPRYVPLNGIEPGTLWSAGQLYPLRRTGSGWI</sequence>
<gene>
    <name evidence="1" type="ORF">mMyoMyo1_010376</name>
</gene>
<dbReference type="EMBL" id="JABWUV010000029">
    <property type="protein sequence ID" value="KAF6274205.1"/>
    <property type="molecule type" value="Genomic_DNA"/>
</dbReference>
<dbReference type="AlphaFoldDB" id="A0A7J7RDZ6"/>
<name>A0A7J7RDZ6_MYOMY</name>
<evidence type="ECO:0000313" key="1">
    <source>
        <dbReference type="EMBL" id="KAF6274205.1"/>
    </source>
</evidence>
<evidence type="ECO:0000313" key="2">
    <source>
        <dbReference type="Proteomes" id="UP000527355"/>
    </source>
</evidence>
<keyword evidence="2" id="KW-1185">Reference proteome</keyword>
<accession>A0A7J7RDZ6</accession>
<comment type="caution">
    <text evidence="1">The sequence shown here is derived from an EMBL/GenBank/DDBJ whole genome shotgun (WGS) entry which is preliminary data.</text>
</comment>
<organism evidence="1 2">
    <name type="scientific">Myotis myotis</name>
    <name type="common">Greater mouse-eared bat</name>
    <name type="synonym">Vespertilio myotis</name>
    <dbReference type="NCBI Taxonomy" id="51298"/>
    <lineage>
        <taxon>Eukaryota</taxon>
        <taxon>Metazoa</taxon>
        <taxon>Chordata</taxon>
        <taxon>Craniata</taxon>
        <taxon>Vertebrata</taxon>
        <taxon>Euteleostomi</taxon>
        <taxon>Mammalia</taxon>
        <taxon>Eutheria</taxon>
        <taxon>Laurasiatheria</taxon>
        <taxon>Chiroptera</taxon>
        <taxon>Yangochiroptera</taxon>
        <taxon>Vespertilionidae</taxon>
        <taxon>Myotis</taxon>
    </lineage>
</organism>